<evidence type="ECO:0000313" key="1">
    <source>
        <dbReference type="EMBL" id="KAL3954993.1"/>
    </source>
</evidence>
<reference evidence="1" key="1">
    <citation type="submission" date="2024-12" db="EMBL/GenBank/DDBJ databases">
        <title>Comparative genomics and development of molecular markers within Purpureocillium lilacinum and among Purpureocillium species.</title>
        <authorList>
            <person name="Yeh Z.-Y."/>
            <person name="Ni N.-T."/>
            <person name="Lo P.-H."/>
            <person name="Mushyakhwo K."/>
            <person name="Lin C.-F."/>
            <person name="Nai Y.-S."/>
        </authorList>
    </citation>
    <scope>NUCLEOTIDE SEQUENCE</scope>
    <source>
        <strain evidence="1">NCHU-NPUST-175</strain>
    </source>
</reference>
<sequence length="151" mass="15716">MSLIILPRLLPPGKRPATAVVVDTIGLRCTLTIILGGSSTALMPDPAPFRASLARVALPFAYVRATSLHTGRRSTNDASTMVCPEFATDDAAHGGSAGPSFWPSSTTKARHHGVSRSASDHLAQDGQTRRGRSKPCQGAGPMEVSNGGVAR</sequence>
<dbReference type="Proteomes" id="UP001638806">
    <property type="component" value="Unassembled WGS sequence"/>
</dbReference>
<organism evidence="1 2">
    <name type="scientific">Purpureocillium lilacinum</name>
    <name type="common">Paecilomyces lilacinus</name>
    <dbReference type="NCBI Taxonomy" id="33203"/>
    <lineage>
        <taxon>Eukaryota</taxon>
        <taxon>Fungi</taxon>
        <taxon>Dikarya</taxon>
        <taxon>Ascomycota</taxon>
        <taxon>Pezizomycotina</taxon>
        <taxon>Sordariomycetes</taxon>
        <taxon>Hypocreomycetidae</taxon>
        <taxon>Hypocreales</taxon>
        <taxon>Ophiocordycipitaceae</taxon>
        <taxon>Purpureocillium</taxon>
    </lineage>
</organism>
<comment type="caution">
    <text evidence="1">The sequence shown here is derived from an EMBL/GenBank/DDBJ whole genome shotgun (WGS) entry which is preliminary data.</text>
</comment>
<dbReference type="EMBL" id="JBGNUJ010000010">
    <property type="protein sequence ID" value="KAL3954993.1"/>
    <property type="molecule type" value="Genomic_DNA"/>
</dbReference>
<evidence type="ECO:0000313" key="2">
    <source>
        <dbReference type="Proteomes" id="UP001638806"/>
    </source>
</evidence>
<name>A0ACC4DG36_PURLI</name>
<gene>
    <name evidence="1" type="ORF">ACCO45_010556</name>
</gene>
<keyword evidence="2" id="KW-1185">Reference proteome</keyword>
<accession>A0ACC4DG36</accession>
<protein>
    <submittedName>
        <fullName evidence="1">Uncharacterized protein</fullName>
    </submittedName>
</protein>
<proteinExistence type="predicted"/>